<comment type="caution">
    <text evidence="2">The sequence shown here is derived from an EMBL/GenBank/DDBJ whole genome shotgun (WGS) entry which is preliminary data.</text>
</comment>
<gene>
    <name evidence="2" type="ORF">SEMRO_1480_G276200.1</name>
</gene>
<accession>A0A9N8ESM6</accession>
<organism evidence="2 3">
    <name type="scientific">Seminavis robusta</name>
    <dbReference type="NCBI Taxonomy" id="568900"/>
    <lineage>
        <taxon>Eukaryota</taxon>
        <taxon>Sar</taxon>
        <taxon>Stramenopiles</taxon>
        <taxon>Ochrophyta</taxon>
        <taxon>Bacillariophyta</taxon>
        <taxon>Bacillariophyceae</taxon>
        <taxon>Bacillariophycidae</taxon>
        <taxon>Naviculales</taxon>
        <taxon>Naviculaceae</taxon>
        <taxon>Seminavis</taxon>
    </lineage>
</organism>
<evidence type="ECO:0000313" key="2">
    <source>
        <dbReference type="EMBL" id="CAB9523985.1"/>
    </source>
</evidence>
<feature type="compositionally biased region" description="Basic and acidic residues" evidence="1">
    <location>
        <begin position="1"/>
        <end position="12"/>
    </location>
</feature>
<name>A0A9N8ESM6_9STRA</name>
<evidence type="ECO:0000256" key="1">
    <source>
        <dbReference type="SAM" id="MobiDB-lite"/>
    </source>
</evidence>
<dbReference type="EMBL" id="CAICTM010001478">
    <property type="protein sequence ID" value="CAB9523985.1"/>
    <property type="molecule type" value="Genomic_DNA"/>
</dbReference>
<reference evidence="2" key="1">
    <citation type="submission" date="2020-06" db="EMBL/GenBank/DDBJ databases">
        <authorList>
            <consortium name="Plant Systems Biology data submission"/>
        </authorList>
    </citation>
    <scope>NUCLEOTIDE SEQUENCE</scope>
    <source>
        <strain evidence="2">D6</strain>
    </source>
</reference>
<keyword evidence="3" id="KW-1185">Reference proteome</keyword>
<protein>
    <submittedName>
        <fullName evidence="2">Uncharacterized protein</fullName>
    </submittedName>
</protein>
<evidence type="ECO:0000313" key="3">
    <source>
        <dbReference type="Proteomes" id="UP001153069"/>
    </source>
</evidence>
<feature type="compositionally biased region" description="Basic residues" evidence="1">
    <location>
        <begin position="14"/>
        <end position="24"/>
    </location>
</feature>
<sequence length="205" mass="22954">MDKTDHVFESPKGKTQRKPSKNSMKKAGATAKKGPERDVKHGVRKTGGGAGKVVSNKKFACIGGGGKKAATTTREGGTKKKEVTYTSDGFPRNESEYEPMEGKYVYRPPGYPAETKNMEGLSVLHCTMCHLKPCIATALDSKIWDLCHQHIAHAEWEDRCLCSESGYEDVQREHCILFMKRYRINNRKKINSTSKTSTMQCNVYK</sequence>
<dbReference type="AlphaFoldDB" id="A0A9N8ESM6"/>
<dbReference type="Proteomes" id="UP001153069">
    <property type="component" value="Unassembled WGS sequence"/>
</dbReference>
<feature type="region of interest" description="Disordered" evidence="1">
    <location>
        <begin position="1"/>
        <end position="51"/>
    </location>
</feature>
<proteinExistence type="predicted"/>
<feature type="region of interest" description="Disordered" evidence="1">
    <location>
        <begin position="68"/>
        <end position="92"/>
    </location>
</feature>